<dbReference type="AlphaFoldDB" id="A0A4Y2CVK0"/>
<keyword evidence="2" id="KW-1185">Reference proteome</keyword>
<accession>A0A4Y2CVK0</accession>
<dbReference type="OrthoDB" id="63112at2759"/>
<proteinExistence type="predicted"/>
<evidence type="ECO:0000313" key="1">
    <source>
        <dbReference type="EMBL" id="GBM07754.1"/>
    </source>
</evidence>
<dbReference type="Proteomes" id="UP000499080">
    <property type="component" value="Unassembled WGS sequence"/>
</dbReference>
<organism evidence="1 2">
    <name type="scientific">Araneus ventricosus</name>
    <name type="common">Orbweaver spider</name>
    <name type="synonym">Epeira ventricosa</name>
    <dbReference type="NCBI Taxonomy" id="182803"/>
    <lineage>
        <taxon>Eukaryota</taxon>
        <taxon>Metazoa</taxon>
        <taxon>Ecdysozoa</taxon>
        <taxon>Arthropoda</taxon>
        <taxon>Chelicerata</taxon>
        <taxon>Arachnida</taxon>
        <taxon>Araneae</taxon>
        <taxon>Araneomorphae</taxon>
        <taxon>Entelegynae</taxon>
        <taxon>Araneoidea</taxon>
        <taxon>Araneidae</taxon>
        <taxon>Araneus</taxon>
    </lineage>
</organism>
<reference evidence="1 2" key="1">
    <citation type="journal article" date="2019" name="Sci. Rep.">
        <title>Orb-weaving spider Araneus ventricosus genome elucidates the spidroin gene catalogue.</title>
        <authorList>
            <person name="Kono N."/>
            <person name="Nakamura H."/>
            <person name="Ohtoshi R."/>
            <person name="Moran D.A.P."/>
            <person name="Shinohara A."/>
            <person name="Yoshida Y."/>
            <person name="Fujiwara M."/>
            <person name="Mori M."/>
            <person name="Tomita M."/>
            <person name="Arakawa K."/>
        </authorList>
    </citation>
    <scope>NUCLEOTIDE SEQUENCE [LARGE SCALE GENOMIC DNA]</scope>
</reference>
<comment type="caution">
    <text evidence="1">The sequence shown here is derived from an EMBL/GenBank/DDBJ whole genome shotgun (WGS) entry which is preliminary data.</text>
</comment>
<evidence type="ECO:0000313" key="2">
    <source>
        <dbReference type="Proteomes" id="UP000499080"/>
    </source>
</evidence>
<sequence length="143" mass="16702">MRLDLGPFRPEKEQDLVAKNLQILKLYDSCSTELRIANFPVDFSVLSSLRNLEVLHLPYMDTETTANILEICPKLISIGLTDSLDTMEEIHQRRLQNPLLNCAVGTHFQLRRCVWGKDFRSENPHEKIRFCDKRRFVVTLCRN</sequence>
<dbReference type="EMBL" id="BGPR01000246">
    <property type="protein sequence ID" value="GBM07754.1"/>
    <property type="molecule type" value="Genomic_DNA"/>
</dbReference>
<protein>
    <recommendedName>
        <fullName evidence="3">F-box domain-containing protein</fullName>
    </recommendedName>
</protein>
<name>A0A4Y2CVK0_ARAVE</name>
<evidence type="ECO:0008006" key="3">
    <source>
        <dbReference type="Google" id="ProtNLM"/>
    </source>
</evidence>
<gene>
    <name evidence="1" type="ORF">AVEN_137619_1</name>
</gene>